<accession>A0A2T3N6E2</accession>
<evidence type="ECO:0000313" key="8">
    <source>
        <dbReference type="EMBL" id="PSW08294.1"/>
    </source>
</evidence>
<dbReference type="RefSeq" id="WP_107300705.1">
    <property type="nucleotide sequence ID" value="NZ_PYMB01000022.1"/>
</dbReference>
<dbReference type="Proteomes" id="UP000241346">
    <property type="component" value="Unassembled WGS sequence"/>
</dbReference>
<dbReference type="AlphaFoldDB" id="A0A2T3N6E2"/>
<proteinExistence type="inferred from homology"/>
<dbReference type="NCBIfam" id="TIGR01182">
    <property type="entry name" value="eda"/>
    <property type="match status" value="1"/>
</dbReference>
<dbReference type="EMBL" id="PYMB01000022">
    <property type="protein sequence ID" value="PSW08294.1"/>
    <property type="molecule type" value="Genomic_DNA"/>
</dbReference>
<comment type="caution">
    <text evidence="8">The sequence shown here is derived from an EMBL/GenBank/DDBJ whole genome shotgun (WGS) entry which is preliminary data.</text>
</comment>
<sequence>MDNARQILEEMKVVPVIQIDRLEDAAPLAKALVDNGLPIAEVTLRSPVALDAIRVMSQQYPNLLVIAGTVTSPKQAQQAVDAGAHMVVSPGFNPITVKYCVENDIDIIPGVATPGEMEQAMNFALNTLKFFPAEANGGVKTLKAIAAPYQQLKFMPTGGVNPENLHNYLAQPNVICCGGSWMIDKSLIAQGKWDELGQLIRSAVSTAAA</sequence>
<keyword evidence="7" id="KW-0119">Carbohydrate metabolism</keyword>
<comment type="pathway">
    <text evidence="2">Carbohydrate acid metabolism; 2-dehydro-3-deoxy-D-gluconate degradation; D-glyceraldehyde 3-phosphate and pyruvate from 2-dehydro-3-deoxy-D-gluconate: step 2/2.</text>
</comment>
<evidence type="ECO:0000256" key="1">
    <source>
        <dbReference type="ARBA" id="ARBA00000654"/>
    </source>
</evidence>
<name>A0A2T3N6E2_9GAMM</name>
<dbReference type="PANTHER" id="PTHR30246">
    <property type="entry name" value="2-KETO-3-DEOXY-6-PHOSPHOGLUCONATE ALDOLASE"/>
    <property type="match status" value="1"/>
</dbReference>
<protein>
    <recommendedName>
        <fullName evidence="5">2-dehydro-3-deoxy-phosphogluconate aldolase</fullName>
        <ecNumber evidence="5">4.1.2.14</ecNumber>
    </recommendedName>
</protein>
<dbReference type="InterPro" id="IPR031337">
    <property type="entry name" value="KDPG/KHG_AS_1"/>
</dbReference>
<dbReference type="PROSITE" id="PS00159">
    <property type="entry name" value="ALDOLASE_KDPG_KHG_1"/>
    <property type="match status" value="1"/>
</dbReference>
<comment type="subunit">
    <text evidence="4">Homotrimer.</text>
</comment>
<dbReference type="Gene3D" id="3.20.20.70">
    <property type="entry name" value="Aldolase class I"/>
    <property type="match status" value="1"/>
</dbReference>
<dbReference type="EC" id="4.1.2.14" evidence="5"/>
<dbReference type="NCBIfam" id="NF004325">
    <property type="entry name" value="PRK05718.1"/>
    <property type="match status" value="1"/>
</dbReference>
<evidence type="ECO:0000256" key="2">
    <source>
        <dbReference type="ARBA" id="ARBA00004736"/>
    </source>
</evidence>
<reference evidence="8 9" key="1">
    <citation type="submission" date="2018-03" db="EMBL/GenBank/DDBJ databases">
        <title>Whole genome sequencing of Histamine producing bacteria.</title>
        <authorList>
            <person name="Butler K."/>
        </authorList>
    </citation>
    <scope>NUCLEOTIDE SEQUENCE [LARGE SCALE GENOMIC DNA]</scope>
    <source>
        <strain evidence="8 9">DSM 19138</strain>
    </source>
</reference>
<comment type="catalytic activity">
    <reaction evidence="1">
        <text>2-dehydro-3-deoxy-6-phospho-D-gluconate = D-glyceraldehyde 3-phosphate + pyruvate</text>
        <dbReference type="Rhea" id="RHEA:17089"/>
        <dbReference type="ChEBI" id="CHEBI:15361"/>
        <dbReference type="ChEBI" id="CHEBI:57569"/>
        <dbReference type="ChEBI" id="CHEBI:59776"/>
        <dbReference type="EC" id="4.1.2.14"/>
    </reaction>
</comment>
<dbReference type="CDD" id="cd00452">
    <property type="entry name" value="KDPG_aldolase"/>
    <property type="match status" value="1"/>
</dbReference>
<evidence type="ECO:0000256" key="6">
    <source>
        <dbReference type="ARBA" id="ARBA00023239"/>
    </source>
</evidence>
<keyword evidence="6" id="KW-0456">Lyase</keyword>
<dbReference type="InterPro" id="IPR013785">
    <property type="entry name" value="Aldolase_TIM"/>
</dbReference>
<evidence type="ECO:0000256" key="4">
    <source>
        <dbReference type="ARBA" id="ARBA00011233"/>
    </source>
</evidence>
<gene>
    <name evidence="8" type="ORF">C9J01_24295</name>
</gene>
<dbReference type="GO" id="GO:0008675">
    <property type="term" value="F:2-dehydro-3-deoxy-phosphogluconate aldolase activity"/>
    <property type="evidence" value="ECO:0007669"/>
    <property type="project" value="UniProtKB-EC"/>
</dbReference>
<dbReference type="Pfam" id="PF01081">
    <property type="entry name" value="Aldolase"/>
    <property type="match status" value="1"/>
</dbReference>
<dbReference type="InterPro" id="IPR000887">
    <property type="entry name" value="Aldlse_KDPG_KHG"/>
</dbReference>
<comment type="similarity">
    <text evidence="3">Belongs to the KHG/KDPG aldolase family.</text>
</comment>
<evidence type="ECO:0000256" key="3">
    <source>
        <dbReference type="ARBA" id="ARBA00006906"/>
    </source>
</evidence>
<dbReference type="OrthoDB" id="9805177at2"/>
<evidence type="ECO:0000256" key="5">
    <source>
        <dbReference type="ARBA" id="ARBA00013063"/>
    </source>
</evidence>
<evidence type="ECO:0000313" key="9">
    <source>
        <dbReference type="Proteomes" id="UP000241346"/>
    </source>
</evidence>
<dbReference type="PANTHER" id="PTHR30246:SF1">
    <property type="entry name" value="2-DEHYDRO-3-DEOXY-6-PHOSPHOGALACTONATE ALDOLASE-RELATED"/>
    <property type="match status" value="1"/>
</dbReference>
<dbReference type="SUPFAM" id="SSF51569">
    <property type="entry name" value="Aldolase"/>
    <property type="match status" value="1"/>
</dbReference>
<organism evidence="8 9">
    <name type="scientific">Photobacterium rosenbergii</name>
    <dbReference type="NCBI Taxonomy" id="294936"/>
    <lineage>
        <taxon>Bacteria</taxon>
        <taxon>Pseudomonadati</taxon>
        <taxon>Pseudomonadota</taxon>
        <taxon>Gammaproteobacteria</taxon>
        <taxon>Vibrionales</taxon>
        <taxon>Vibrionaceae</taxon>
        <taxon>Photobacterium</taxon>
    </lineage>
</organism>
<evidence type="ECO:0000256" key="7">
    <source>
        <dbReference type="ARBA" id="ARBA00023277"/>
    </source>
</evidence>